<reference evidence="2" key="1">
    <citation type="submission" date="2021-10" db="EMBL/GenBank/DDBJ databases">
        <title>Tropical sea cucumber genome reveals ecological adaptation and Cuvierian tubules defense mechanism.</title>
        <authorList>
            <person name="Chen T."/>
        </authorList>
    </citation>
    <scope>NUCLEOTIDE SEQUENCE</scope>
    <source>
        <strain evidence="2">Nanhai2018</strain>
        <tissue evidence="2">Muscle</tissue>
    </source>
</reference>
<sequence>MVYSRKLQELLNKWPGKATFGIYRFLPLFFLVGAGLEWVMINARVAPGRETFYDVYRRKESERRYAEANQKLESVSQES</sequence>
<dbReference type="Pfam" id="PF15114">
    <property type="entry name" value="UPF0640"/>
    <property type="match status" value="1"/>
</dbReference>
<dbReference type="PANTHER" id="PTHR35250:SF1">
    <property type="entry name" value="UBIQUINOL-CYTOCHROME-C REDUCTASE COMPLEX ASSEMBLY FACTOR 5"/>
    <property type="match status" value="1"/>
</dbReference>
<keyword evidence="1" id="KW-1133">Transmembrane helix</keyword>
<dbReference type="EMBL" id="JAIZAY010000002">
    <property type="protein sequence ID" value="KAJ8047861.1"/>
    <property type="molecule type" value="Genomic_DNA"/>
</dbReference>
<organism evidence="2 3">
    <name type="scientific">Holothuria leucospilota</name>
    <name type="common">Black long sea cucumber</name>
    <name type="synonym">Mertensiothuria leucospilota</name>
    <dbReference type="NCBI Taxonomy" id="206669"/>
    <lineage>
        <taxon>Eukaryota</taxon>
        <taxon>Metazoa</taxon>
        <taxon>Echinodermata</taxon>
        <taxon>Eleutherozoa</taxon>
        <taxon>Echinozoa</taxon>
        <taxon>Holothuroidea</taxon>
        <taxon>Aspidochirotacea</taxon>
        <taxon>Aspidochirotida</taxon>
        <taxon>Holothuriidae</taxon>
        <taxon>Holothuria</taxon>
    </lineage>
</organism>
<evidence type="ECO:0000313" key="2">
    <source>
        <dbReference type="EMBL" id="KAJ8047861.1"/>
    </source>
</evidence>
<gene>
    <name evidence="2" type="ORF">HOLleu_06980</name>
</gene>
<dbReference type="OrthoDB" id="5913955at2759"/>
<dbReference type="AlphaFoldDB" id="A0A9Q1CM70"/>
<keyword evidence="3" id="KW-1185">Reference proteome</keyword>
<evidence type="ECO:0000313" key="3">
    <source>
        <dbReference type="Proteomes" id="UP001152320"/>
    </source>
</evidence>
<proteinExistence type="predicted"/>
<keyword evidence="1" id="KW-0812">Transmembrane</keyword>
<dbReference type="Proteomes" id="UP001152320">
    <property type="component" value="Chromosome 2"/>
</dbReference>
<accession>A0A9Q1CM70</accession>
<keyword evidence="1" id="KW-0472">Membrane</keyword>
<dbReference type="PANTHER" id="PTHR35250">
    <property type="entry name" value="SMALL INTEGRAL MEMBRANE PROTEIN 4"/>
    <property type="match status" value="1"/>
</dbReference>
<feature type="transmembrane region" description="Helical" evidence="1">
    <location>
        <begin position="20"/>
        <end position="41"/>
    </location>
</feature>
<name>A0A9Q1CM70_HOLLE</name>
<dbReference type="InterPro" id="IPR028183">
    <property type="entry name" value="UQCC5"/>
</dbReference>
<protein>
    <submittedName>
        <fullName evidence="2">Small integral membrane protein 4</fullName>
    </submittedName>
</protein>
<comment type="caution">
    <text evidence="2">The sequence shown here is derived from an EMBL/GenBank/DDBJ whole genome shotgun (WGS) entry which is preliminary data.</text>
</comment>
<evidence type="ECO:0000256" key="1">
    <source>
        <dbReference type="SAM" id="Phobius"/>
    </source>
</evidence>